<keyword evidence="6 13" id="KW-1133">Transmembrane helix</keyword>
<dbReference type="OMA" id="IVAPLWG"/>
<dbReference type="GO" id="GO:0002552">
    <property type="term" value="P:serotonin secretion by mast cell"/>
    <property type="evidence" value="ECO:0007669"/>
    <property type="project" value="Ensembl"/>
</dbReference>
<comment type="catalytic activity">
    <reaction evidence="11">
        <text>dopamine(in) + 2 H(+)(out) = dopamine(out) + 2 H(+)(in)</text>
        <dbReference type="Rhea" id="RHEA:73739"/>
        <dbReference type="ChEBI" id="CHEBI:15378"/>
        <dbReference type="ChEBI" id="CHEBI:59905"/>
    </reaction>
    <physiologicalReaction direction="left-to-right" evidence="11">
        <dbReference type="Rhea" id="RHEA:73740"/>
    </physiologicalReaction>
</comment>
<protein>
    <submittedName>
        <fullName evidence="15">Solute carrier family 18 member A2</fullName>
    </submittedName>
</protein>
<keyword evidence="8 13" id="KW-0472">Membrane</keyword>
<keyword evidence="16" id="KW-1185">Reference proteome</keyword>
<dbReference type="GO" id="GO:0005813">
    <property type="term" value="C:centrosome"/>
    <property type="evidence" value="ECO:0007669"/>
    <property type="project" value="Ensembl"/>
</dbReference>
<dbReference type="Ensembl" id="ENSNNAT00000009957.1">
    <property type="protein sequence ID" value="ENSNNAP00000009495.1"/>
    <property type="gene ID" value="ENSNNAG00000006365.1"/>
</dbReference>
<dbReference type="GO" id="GO:0001975">
    <property type="term" value="P:response to amphetamine"/>
    <property type="evidence" value="ECO:0007669"/>
    <property type="project" value="Ensembl"/>
</dbReference>
<organism evidence="15 16">
    <name type="scientific">Naja naja</name>
    <name type="common">Indian cobra</name>
    <dbReference type="NCBI Taxonomy" id="35670"/>
    <lineage>
        <taxon>Eukaryota</taxon>
        <taxon>Metazoa</taxon>
        <taxon>Chordata</taxon>
        <taxon>Craniata</taxon>
        <taxon>Vertebrata</taxon>
        <taxon>Euteleostomi</taxon>
        <taxon>Lepidosauria</taxon>
        <taxon>Squamata</taxon>
        <taxon>Bifurcata</taxon>
        <taxon>Unidentata</taxon>
        <taxon>Episquamata</taxon>
        <taxon>Toxicofera</taxon>
        <taxon>Serpentes</taxon>
        <taxon>Colubroidea</taxon>
        <taxon>Elapidae</taxon>
        <taxon>Elapinae</taxon>
        <taxon>Naja</taxon>
    </lineage>
</organism>
<feature type="transmembrane region" description="Helical" evidence="13">
    <location>
        <begin position="364"/>
        <end position="384"/>
    </location>
</feature>
<feature type="transmembrane region" description="Helical" evidence="13">
    <location>
        <begin position="229"/>
        <end position="249"/>
    </location>
</feature>
<dbReference type="PANTHER" id="PTHR23506:SF30">
    <property type="entry name" value="SYNAPTIC VESICULAR AMINE TRANSPORTER"/>
    <property type="match status" value="1"/>
</dbReference>
<reference evidence="15" key="1">
    <citation type="submission" date="2025-08" db="UniProtKB">
        <authorList>
            <consortium name="Ensembl"/>
        </authorList>
    </citation>
    <scope>IDENTIFICATION</scope>
</reference>
<evidence type="ECO:0000256" key="13">
    <source>
        <dbReference type="SAM" id="Phobius"/>
    </source>
</evidence>
<comment type="similarity">
    <text evidence="2">Belongs to the major facilitator superfamily. Vesicular transporter family.</text>
</comment>
<dbReference type="GO" id="GO:0098691">
    <property type="term" value="C:dopaminergic synapse"/>
    <property type="evidence" value="ECO:0007669"/>
    <property type="project" value="Ensembl"/>
</dbReference>
<dbReference type="GO" id="GO:0002553">
    <property type="term" value="P:histamine secretion by mast cell"/>
    <property type="evidence" value="ECO:0007669"/>
    <property type="project" value="Ensembl"/>
</dbReference>
<dbReference type="InterPro" id="IPR036259">
    <property type="entry name" value="MFS_trans_sf"/>
</dbReference>
<evidence type="ECO:0000313" key="15">
    <source>
        <dbReference type="Ensembl" id="ENSNNAP00000009495.1"/>
    </source>
</evidence>
<evidence type="ECO:0000256" key="5">
    <source>
        <dbReference type="ARBA" id="ARBA00022775"/>
    </source>
</evidence>
<feature type="transmembrane region" description="Helical" evidence="13">
    <location>
        <begin position="196"/>
        <end position="217"/>
    </location>
</feature>
<feature type="transmembrane region" description="Helical" evidence="13">
    <location>
        <begin position="297"/>
        <end position="316"/>
    </location>
</feature>
<evidence type="ECO:0000256" key="7">
    <source>
        <dbReference type="ARBA" id="ARBA00023018"/>
    </source>
</evidence>
<dbReference type="GO" id="GO:0015842">
    <property type="term" value="P:aminergic neurotransmitter loading into synaptic vesicle"/>
    <property type="evidence" value="ECO:0007669"/>
    <property type="project" value="TreeGrafter"/>
</dbReference>
<evidence type="ECO:0000256" key="8">
    <source>
        <dbReference type="ARBA" id="ARBA00023136"/>
    </source>
</evidence>
<dbReference type="GO" id="GO:0043195">
    <property type="term" value="C:terminal bouton"/>
    <property type="evidence" value="ECO:0007669"/>
    <property type="project" value="TreeGrafter"/>
</dbReference>
<feature type="transmembrane region" description="Helical" evidence="13">
    <location>
        <begin position="162"/>
        <end position="184"/>
    </location>
</feature>
<feature type="transmembrane region" description="Helical" evidence="13">
    <location>
        <begin position="21"/>
        <end position="44"/>
    </location>
</feature>
<dbReference type="GO" id="GO:0009791">
    <property type="term" value="P:post-embryonic development"/>
    <property type="evidence" value="ECO:0007669"/>
    <property type="project" value="Ensembl"/>
</dbReference>
<keyword evidence="9" id="KW-0325">Glycoprotein</keyword>
<dbReference type="GO" id="GO:0009636">
    <property type="term" value="P:response to toxic substance"/>
    <property type="evidence" value="ECO:0007669"/>
    <property type="project" value="Ensembl"/>
</dbReference>
<evidence type="ECO:0000256" key="4">
    <source>
        <dbReference type="ARBA" id="ARBA00022692"/>
    </source>
</evidence>
<keyword evidence="5" id="KW-0532">Neurotransmitter transport</keyword>
<evidence type="ECO:0000256" key="2">
    <source>
        <dbReference type="ARBA" id="ARBA00006829"/>
    </source>
</evidence>
<dbReference type="PANTHER" id="PTHR23506">
    <property type="entry name" value="GH10249P"/>
    <property type="match status" value="1"/>
</dbReference>
<dbReference type="Pfam" id="PF07690">
    <property type="entry name" value="MFS_1"/>
    <property type="match status" value="1"/>
</dbReference>
<comment type="catalytic activity">
    <reaction evidence="12">
        <text>serotonin(in) + 2 H(+)(out) = serotonin(out) + 2 H(+)(in)</text>
        <dbReference type="Rhea" id="RHEA:73743"/>
        <dbReference type="ChEBI" id="CHEBI:15378"/>
        <dbReference type="ChEBI" id="CHEBI:350546"/>
    </reaction>
    <physiologicalReaction direction="left-to-right" evidence="12">
        <dbReference type="Rhea" id="RHEA:73744"/>
    </physiologicalReaction>
</comment>
<feature type="transmembrane region" description="Helical" evidence="13">
    <location>
        <begin position="255"/>
        <end position="276"/>
    </location>
</feature>
<dbReference type="GO" id="GO:0051615">
    <property type="term" value="P:histamine uptake"/>
    <property type="evidence" value="ECO:0007669"/>
    <property type="project" value="Ensembl"/>
</dbReference>
<evidence type="ECO:0000256" key="12">
    <source>
        <dbReference type="ARBA" id="ARBA00048115"/>
    </source>
</evidence>
<reference evidence="15" key="2">
    <citation type="submission" date="2025-09" db="UniProtKB">
        <authorList>
            <consortium name="Ensembl"/>
        </authorList>
    </citation>
    <scope>IDENTIFICATION</scope>
</reference>
<keyword evidence="3" id="KW-0813">Transport</keyword>
<accession>A0A8C6X600</accession>
<dbReference type="FunFam" id="1.20.1250.20:FF:000116">
    <property type="entry name" value="synaptic vesicular amine transporter isoform X2"/>
    <property type="match status" value="1"/>
</dbReference>
<dbReference type="PROSITE" id="PS50850">
    <property type="entry name" value="MFS"/>
    <property type="match status" value="1"/>
</dbReference>
<evidence type="ECO:0000313" key="16">
    <source>
        <dbReference type="Proteomes" id="UP000694559"/>
    </source>
</evidence>
<comment type="subcellular location">
    <subcellularLocation>
        <location evidence="1">Cytoplasmic vesicle</location>
        <location evidence="1">Secretory vesicle</location>
        <location evidence="1">Synaptic vesicle membrane</location>
        <topology evidence="1">Multi-pass membrane protein</topology>
    </subcellularLocation>
</comment>
<dbReference type="GO" id="GO:0007626">
    <property type="term" value="P:locomotory behavior"/>
    <property type="evidence" value="ECO:0007669"/>
    <property type="project" value="Ensembl"/>
</dbReference>
<evidence type="ECO:0000256" key="10">
    <source>
        <dbReference type="ARBA" id="ARBA00023329"/>
    </source>
</evidence>
<dbReference type="InterPro" id="IPR050930">
    <property type="entry name" value="MFS_Vesicular_Transporter"/>
</dbReference>
<dbReference type="GO" id="GO:0005335">
    <property type="term" value="F:serotonin:sodium:chloride symporter activity"/>
    <property type="evidence" value="ECO:0007669"/>
    <property type="project" value="TreeGrafter"/>
</dbReference>
<dbReference type="FunFam" id="1.20.1250.20:FF:000083">
    <property type="entry name" value="synaptic vesicular amine transporter isoform X1"/>
    <property type="match status" value="1"/>
</dbReference>
<dbReference type="InterPro" id="IPR011701">
    <property type="entry name" value="MFS"/>
</dbReference>
<gene>
    <name evidence="15" type="primary">SLC18A2</name>
</gene>
<evidence type="ECO:0000256" key="6">
    <source>
        <dbReference type="ARBA" id="ARBA00022989"/>
    </source>
</evidence>
<sequence length="522" mass="57287">MAWHEFSVLNWLRESRQSRKLILLIVFIALLLDNMLLTVVVPIIPSYLYSIRHPKNVTEVQTIRPETPSINSNRLQSIFSYYDNSTIVTRNNSERTRPEDYYYAQTEQMVVNMTKTTPSSSDCPKKDKELVNENVEVGLLFASKATVQFLTNPFIGPMTNRIGYQVPMFAGFCIMFISTIMFAFSESYKLLVIARALQGVGSSCSSVAGMGMLASVYTDDEERGNAMGIALGGLALGVLVGPPFGSILYEFVGKAAPFLVLAALTLFDGAIQLLVLQPSKIQPESQKGASLLTLLRDPYILIAAGAICFANMAIAMLEPALPIWMMETMCSSKWQLGIAFIPASISYLIGTNLFGKLAHKMGRWLCALTGMIIVGISILCVPFAKNIYGLIVPNFGVGFAIGMVDSSLMPIMGYLVDLRHVSVYGSVYAIADVAFCMGFALGPSVGGAIAKSIGFPWLMTIIGLIDILFAPLCLFLRSPPAKEEKMAILMDQNCHFKTKMYTQNSIQPDPLDDDDDECESDE</sequence>
<dbReference type="GeneTree" id="ENSGT00940000157593"/>
<evidence type="ECO:0000256" key="1">
    <source>
        <dbReference type="ARBA" id="ARBA00004644"/>
    </source>
</evidence>
<evidence type="ECO:0000259" key="14">
    <source>
        <dbReference type="PROSITE" id="PS50850"/>
    </source>
</evidence>
<dbReference type="Proteomes" id="UP000694559">
    <property type="component" value="Unplaced"/>
</dbReference>
<dbReference type="AlphaFoldDB" id="A0A8C6X600"/>
<evidence type="ECO:0000256" key="11">
    <source>
        <dbReference type="ARBA" id="ARBA00034439"/>
    </source>
</evidence>
<feature type="transmembrane region" description="Helical" evidence="13">
    <location>
        <begin position="336"/>
        <end position="355"/>
    </location>
</feature>
<dbReference type="CDD" id="cd17384">
    <property type="entry name" value="MFS_SLC18A1_2_VAT1_2"/>
    <property type="match status" value="1"/>
</dbReference>
<evidence type="ECO:0000256" key="3">
    <source>
        <dbReference type="ARBA" id="ARBA00022448"/>
    </source>
</evidence>
<dbReference type="Gene3D" id="1.20.1250.20">
    <property type="entry name" value="MFS general substrate transporter like domains"/>
    <property type="match status" value="2"/>
</dbReference>
<keyword evidence="4 13" id="KW-0812">Transmembrane</keyword>
<proteinExistence type="inferred from homology"/>
<feature type="transmembrane region" description="Helical" evidence="13">
    <location>
        <begin position="390"/>
        <end position="415"/>
    </location>
</feature>
<name>A0A8C6X600_NAJNA</name>
<keyword evidence="7" id="KW-0770">Synapse</keyword>
<dbReference type="SUPFAM" id="SSF103473">
    <property type="entry name" value="MFS general substrate transporter"/>
    <property type="match status" value="1"/>
</dbReference>
<feature type="domain" description="Major facilitator superfamily (MFS) profile" evidence="14">
    <location>
        <begin position="22"/>
        <end position="481"/>
    </location>
</feature>
<dbReference type="InterPro" id="IPR020846">
    <property type="entry name" value="MFS_dom"/>
</dbReference>
<feature type="transmembrane region" description="Helical" evidence="13">
    <location>
        <begin position="427"/>
        <end position="449"/>
    </location>
</feature>
<keyword evidence="10" id="KW-0968">Cytoplasmic vesicle</keyword>
<dbReference type="GO" id="GO:0030672">
    <property type="term" value="C:synaptic vesicle membrane"/>
    <property type="evidence" value="ECO:0007669"/>
    <property type="project" value="UniProtKB-SubCell"/>
</dbReference>
<dbReference type="OrthoDB" id="5086884at2759"/>
<feature type="transmembrane region" description="Helical" evidence="13">
    <location>
        <begin position="455"/>
        <end position="476"/>
    </location>
</feature>
<dbReference type="GO" id="GO:0015311">
    <property type="term" value="F:monoamine:proton antiporter activity"/>
    <property type="evidence" value="ECO:0007669"/>
    <property type="project" value="Ensembl"/>
</dbReference>
<evidence type="ECO:0000256" key="9">
    <source>
        <dbReference type="ARBA" id="ARBA00023180"/>
    </source>
</evidence>